<keyword evidence="5" id="KW-1133">Transmembrane helix</keyword>
<reference evidence="8" key="1">
    <citation type="submission" date="2016-10" db="EMBL/GenBank/DDBJ databases">
        <authorList>
            <person name="Varghese N."/>
            <person name="Submissions S."/>
        </authorList>
    </citation>
    <scope>NUCLEOTIDE SEQUENCE [LARGE SCALE GENOMIC DNA]</scope>
    <source>
        <strain evidence="8">DSM 17465</strain>
    </source>
</reference>
<evidence type="ECO:0000256" key="2">
    <source>
        <dbReference type="ARBA" id="ARBA00023316"/>
    </source>
</evidence>
<evidence type="ECO:0000259" key="6">
    <source>
        <dbReference type="Pfam" id="PF03330"/>
    </source>
</evidence>
<dbReference type="AlphaFoldDB" id="A0A1I6ZAZ5"/>
<organism evidence="7 8">
    <name type="scientific">Pseudovibrio denitrificans</name>
    <dbReference type="NCBI Taxonomy" id="258256"/>
    <lineage>
        <taxon>Bacteria</taxon>
        <taxon>Pseudomonadati</taxon>
        <taxon>Pseudomonadota</taxon>
        <taxon>Alphaproteobacteria</taxon>
        <taxon>Hyphomicrobiales</taxon>
        <taxon>Stappiaceae</taxon>
        <taxon>Pseudovibrio</taxon>
    </lineage>
</organism>
<keyword evidence="1 3" id="KW-0456">Lyase</keyword>
<evidence type="ECO:0000256" key="1">
    <source>
        <dbReference type="ARBA" id="ARBA00023239"/>
    </source>
</evidence>
<dbReference type="GO" id="GO:0008932">
    <property type="term" value="F:lytic endotransglycosylase activity"/>
    <property type="evidence" value="ECO:0007669"/>
    <property type="project" value="UniProtKB-UniRule"/>
</dbReference>
<dbReference type="GO" id="GO:0000270">
    <property type="term" value="P:peptidoglycan metabolic process"/>
    <property type="evidence" value="ECO:0007669"/>
    <property type="project" value="UniProtKB-UniRule"/>
</dbReference>
<dbReference type="Proteomes" id="UP000183371">
    <property type="component" value="Unassembled WGS sequence"/>
</dbReference>
<evidence type="ECO:0000313" key="8">
    <source>
        <dbReference type="Proteomes" id="UP000183371"/>
    </source>
</evidence>
<name>A0A1I6ZAZ5_9HYPH</name>
<evidence type="ECO:0000313" key="7">
    <source>
        <dbReference type="EMBL" id="SFT59848.1"/>
    </source>
</evidence>
<evidence type="ECO:0000256" key="4">
    <source>
        <dbReference type="RuleBase" id="RU003495"/>
    </source>
</evidence>
<dbReference type="CDD" id="cd22268">
    <property type="entry name" value="DPBB_RlpA-like"/>
    <property type="match status" value="1"/>
</dbReference>
<dbReference type="PANTHER" id="PTHR34183">
    <property type="entry name" value="ENDOLYTIC PEPTIDOGLYCAN TRANSGLYCOSYLASE RLPA"/>
    <property type="match status" value="1"/>
</dbReference>
<dbReference type="Gene3D" id="2.40.40.10">
    <property type="entry name" value="RlpA-like domain"/>
    <property type="match status" value="1"/>
</dbReference>
<keyword evidence="2 3" id="KW-0961">Cell wall biogenesis/degradation</keyword>
<feature type="domain" description="RlpA-like protein double-psi beta-barrel" evidence="6">
    <location>
        <begin position="46"/>
        <end position="132"/>
    </location>
</feature>
<dbReference type="HAMAP" id="MF_02071">
    <property type="entry name" value="RlpA"/>
    <property type="match status" value="1"/>
</dbReference>
<proteinExistence type="inferred from homology"/>
<keyword evidence="8" id="KW-1185">Reference proteome</keyword>
<dbReference type="InterPro" id="IPR034718">
    <property type="entry name" value="RlpA"/>
</dbReference>
<dbReference type="Pfam" id="PF03330">
    <property type="entry name" value="DPBB_1"/>
    <property type="match status" value="1"/>
</dbReference>
<dbReference type="InterPro" id="IPR036908">
    <property type="entry name" value="RlpA-like_sf"/>
</dbReference>
<sequence length="163" mass="17876">MSWNNKGLAHRGSRIYALLLLITAIVIVFVAFILRPHQVEIKTSSQCGEASWYALTSQTASGEMMDPSKLTAAHLTLPMGTRVLVTNLTNGKSLTVRINDRGPYAQNRLIDLSKAAAAELGFIKSGVTQVKISVANEFKQHLKGHKCNNQQYTFNSATNTLTE</sequence>
<evidence type="ECO:0000256" key="3">
    <source>
        <dbReference type="HAMAP-Rule" id="MF_02071"/>
    </source>
</evidence>
<comment type="function">
    <text evidence="3">Lytic transglycosylase with a strong preference for naked glycan strands that lack stem peptides.</text>
</comment>
<protein>
    <recommendedName>
        <fullName evidence="3">Endolytic peptidoglycan transglycosylase RlpA</fullName>
        <ecNumber evidence="3">4.2.2.-</ecNumber>
    </recommendedName>
</protein>
<dbReference type="PANTHER" id="PTHR34183:SF8">
    <property type="entry name" value="ENDOLYTIC PEPTIDOGLYCAN TRANSGLYCOSYLASE RLPA-RELATED"/>
    <property type="match status" value="1"/>
</dbReference>
<gene>
    <name evidence="3" type="primary">rlpA</name>
    <name evidence="7" type="ORF">SAMN05444141_102210</name>
</gene>
<dbReference type="InterPro" id="IPR012997">
    <property type="entry name" value="RplA"/>
</dbReference>
<dbReference type="EC" id="4.2.2.-" evidence="3"/>
<accession>A0A1I6ZAZ5</accession>
<keyword evidence="5" id="KW-0812">Transmembrane</keyword>
<dbReference type="GO" id="GO:0071555">
    <property type="term" value="P:cell wall organization"/>
    <property type="evidence" value="ECO:0007669"/>
    <property type="project" value="UniProtKB-KW"/>
</dbReference>
<dbReference type="NCBIfam" id="TIGR00413">
    <property type="entry name" value="rlpA"/>
    <property type="match status" value="1"/>
</dbReference>
<keyword evidence="5" id="KW-0472">Membrane</keyword>
<dbReference type="EMBL" id="FPBD01000002">
    <property type="protein sequence ID" value="SFT59848.1"/>
    <property type="molecule type" value="Genomic_DNA"/>
</dbReference>
<feature type="transmembrane region" description="Helical" evidence="5">
    <location>
        <begin position="15"/>
        <end position="34"/>
    </location>
</feature>
<comment type="similarity">
    <text evidence="3 4">Belongs to the RlpA family.</text>
</comment>
<evidence type="ECO:0000256" key="5">
    <source>
        <dbReference type="SAM" id="Phobius"/>
    </source>
</evidence>
<dbReference type="SUPFAM" id="SSF50685">
    <property type="entry name" value="Barwin-like endoglucanases"/>
    <property type="match status" value="1"/>
</dbReference>
<dbReference type="InterPro" id="IPR009009">
    <property type="entry name" value="RlpA-like_DPBB"/>
</dbReference>
<keyword evidence="7" id="KW-0449">Lipoprotein</keyword>